<dbReference type="CDD" id="cd00592">
    <property type="entry name" value="HTH_MerR-like"/>
    <property type="match status" value="1"/>
</dbReference>
<gene>
    <name evidence="4" type="ORF">FB460_1917</name>
</gene>
<keyword evidence="1 4" id="KW-0238">DNA-binding</keyword>
<dbReference type="InterPro" id="IPR009061">
    <property type="entry name" value="DNA-bd_dom_put_sf"/>
</dbReference>
<dbReference type="PANTHER" id="PTHR30204">
    <property type="entry name" value="REDOX-CYCLING DRUG-SENSING TRANSCRIPTIONAL ACTIVATOR SOXR"/>
    <property type="match status" value="1"/>
</dbReference>
<dbReference type="EMBL" id="VFOR01000002">
    <property type="protein sequence ID" value="TQL58064.1"/>
    <property type="molecule type" value="Genomic_DNA"/>
</dbReference>
<dbReference type="PRINTS" id="PR00040">
    <property type="entry name" value="HTHMERR"/>
</dbReference>
<evidence type="ECO:0000313" key="4">
    <source>
        <dbReference type="EMBL" id="TQL58064.1"/>
    </source>
</evidence>
<dbReference type="InterPro" id="IPR047057">
    <property type="entry name" value="MerR_fam"/>
</dbReference>
<accession>A0A542ZCJ8</accession>
<dbReference type="Proteomes" id="UP000316196">
    <property type="component" value="Unassembled WGS sequence"/>
</dbReference>
<evidence type="ECO:0000256" key="2">
    <source>
        <dbReference type="SAM" id="Coils"/>
    </source>
</evidence>
<keyword evidence="2" id="KW-0175">Coiled coil</keyword>
<comment type="caution">
    <text evidence="4">The sequence shown here is derived from an EMBL/GenBank/DDBJ whole genome shotgun (WGS) entry which is preliminary data.</text>
</comment>
<dbReference type="Pfam" id="PF13411">
    <property type="entry name" value="MerR_1"/>
    <property type="match status" value="1"/>
</dbReference>
<dbReference type="PROSITE" id="PS00552">
    <property type="entry name" value="HTH_MERR_1"/>
    <property type="match status" value="1"/>
</dbReference>
<evidence type="ECO:0000313" key="5">
    <source>
        <dbReference type="Proteomes" id="UP000316196"/>
    </source>
</evidence>
<feature type="coiled-coil region" evidence="2">
    <location>
        <begin position="93"/>
        <end position="120"/>
    </location>
</feature>
<protein>
    <submittedName>
        <fullName evidence="4">DNA-binding transcriptional MerR regulator</fullName>
    </submittedName>
</protein>
<keyword evidence="5" id="KW-1185">Reference proteome</keyword>
<name>A0A542ZCJ8_9ACTN</name>
<feature type="domain" description="HTH merR-type" evidence="3">
    <location>
        <begin position="14"/>
        <end position="83"/>
    </location>
</feature>
<dbReference type="PROSITE" id="PS50937">
    <property type="entry name" value="HTH_MERR_2"/>
    <property type="match status" value="1"/>
</dbReference>
<dbReference type="RefSeq" id="WP_170210034.1">
    <property type="nucleotide sequence ID" value="NZ_BAAAMD010000004.1"/>
</dbReference>
<dbReference type="AlphaFoldDB" id="A0A542ZCJ8"/>
<sequence>MLTTPPTGDIPEGPLRIGDVAELTGLSLRSIRHYEELGIVMPARRTSGGFREYDSEAVERLRLIMQLRVAGIGLDQVGTIVDACRAMETGGKAEGLAEAIVELDSAVAELERRLEVARSVRARLGGSPRG</sequence>
<reference evidence="4 5" key="1">
    <citation type="submission" date="2019-06" db="EMBL/GenBank/DDBJ databases">
        <title>Sequencing the genomes of 1000 actinobacteria strains.</title>
        <authorList>
            <person name="Klenk H.-P."/>
        </authorList>
    </citation>
    <scope>NUCLEOTIDE SEQUENCE [LARGE SCALE GENOMIC DNA]</scope>
    <source>
        <strain evidence="4 5">DSM 8251</strain>
    </source>
</reference>
<dbReference type="SUPFAM" id="SSF46955">
    <property type="entry name" value="Putative DNA-binding domain"/>
    <property type="match status" value="1"/>
</dbReference>
<proteinExistence type="predicted"/>
<organism evidence="4 5">
    <name type="scientific">Propioniferax innocua</name>
    <dbReference type="NCBI Taxonomy" id="1753"/>
    <lineage>
        <taxon>Bacteria</taxon>
        <taxon>Bacillati</taxon>
        <taxon>Actinomycetota</taxon>
        <taxon>Actinomycetes</taxon>
        <taxon>Propionibacteriales</taxon>
        <taxon>Propionibacteriaceae</taxon>
        <taxon>Propioniferax</taxon>
    </lineage>
</organism>
<dbReference type="GO" id="GO:0003700">
    <property type="term" value="F:DNA-binding transcription factor activity"/>
    <property type="evidence" value="ECO:0007669"/>
    <property type="project" value="InterPro"/>
</dbReference>
<evidence type="ECO:0000259" key="3">
    <source>
        <dbReference type="PROSITE" id="PS50937"/>
    </source>
</evidence>
<dbReference type="GO" id="GO:0003677">
    <property type="term" value="F:DNA binding"/>
    <property type="evidence" value="ECO:0007669"/>
    <property type="project" value="UniProtKB-KW"/>
</dbReference>
<evidence type="ECO:0000256" key="1">
    <source>
        <dbReference type="ARBA" id="ARBA00023125"/>
    </source>
</evidence>
<dbReference type="SMART" id="SM00422">
    <property type="entry name" value="HTH_MERR"/>
    <property type="match status" value="1"/>
</dbReference>
<dbReference type="Gene3D" id="1.10.1660.10">
    <property type="match status" value="1"/>
</dbReference>
<dbReference type="InterPro" id="IPR000551">
    <property type="entry name" value="MerR-type_HTH_dom"/>
</dbReference>
<dbReference type="PANTHER" id="PTHR30204:SF93">
    <property type="entry name" value="HTH MERR-TYPE DOMAIN-CONTAINING PROTEIN"/>
    <property type="match status" value="1"/>
</dbReference>